<dbReference type="KEGG" id="sna:Snas_6241"/>
<name>D3Q2W1_STANL</name>
<dbReference type="SUPFAM" id="SSF47598">
    <property type="entry name" value="Ribbon-helix-helix"/>
    <property type="match status" value="1"/>
</dbReference>
<dbReference type="Proteomes" id="UP000000844">
    <property type="component" value="Chromosome"/>
</dbReference>
<dbReference type="InterPro" id="IPR008687">
    <property type="entry name" value="MobC"/>
</dbReference>
<dbReference type="Gene3D" id="1.20.5.780">
    <property type="entry name" value="Single helix bin"/>
    <property type="match status" value="1"/>
</dbReference>
<dbReference type="GO" id="GO:0006355">
    <property type="term" value="P:regulation of DNA-templated transcription"/>
    <property type="evidence" value="ECO:0007669"/>
    <property type="project" value="InterPro"/>
</dbReference>
<reference evidence="2 3" key="1">
    <citation type="journal article" date="2009" name="Stand. Genomic Sci.">
        <title>Complete genome sequence of Stackebrandtia nassauensis type strain (LLR-40K-21).</title>
        <authorList>
            <person name="Munk C."/>
            <person name="Lapidus A."/>
            <person name="Copeland A."/>
            <person name="Jando M."/>
            <person name="Mayilraj S."/>
            <person name="Glavina Del Rio T."/>
            <person name="Nolan M."/>
            <person name="Chen F."/>
            <person name="Lucas S."/>
            <person name="Tice H."/>
            <person name="Cheng J.F."/>
            <person name="Han C."/>
            <person name="Detter J.C."/>
            <person name="Bruce D."/>
            <person name="Goodwin L."/>
            <person name="Chain P."/>
            <person name="Pitluck S."/>
            <person name="Goker M."/>
            <person name="Ovchinikova G."/>
            <person name="Pati A."/>
            <person name="Ivanova N."/>
            <person name="Mavromatis K."/>
            <person name="Chen A."/>
            <person name="Palaniappan K."/>
            <person name="Land M."/>
            <person name="Hauser L."/>
            <person name="Chang Y.J."/>
            <person name="Jeffries C.D."/>
            <person name="Bristow J."/>
            <person name="Eisen J.A."/>
            <person name="Markowitz V."/>
            <person name="Hugenholtz P."/>
            <person name="Kyrpides N.C."/>
            <person name="Klenk H.P."/>
        </authorList>
    </citation>
    <scope>NUCLEOTIDE SEQUENCE [LARGE SCALE GENOMIC DNA]</scope>
    <source>
        <strain evidence="3">DSM 44728 / CIP 108903 / NRRL B-16338 / NBRC 102104 / LLR-40K-21</strain>
    </source>
</reference>
<dbReference type="InterPro" id="IPR010985">
    <property type="entry name" value="Ribbon_hlx_hlx"/>
</dbReference>
<dbReference type="AlphaFoldDB" id="D3Q2W1"/>
<organism evidence="2 3">
    <name type="scientific">Stackebrandtia nassauensis (strain DSM 44728 / CIP 108903 / NRRL B-16338 / NBRC 102104 / LLR-40K-21)</name>
    <dbReference type="NCBI Taxonomy" id="446470"/>
    <lineage>
        <taxon>Bacteria</taxon>
        <taxon>Bacillati</taxon>
        <taxon>Actinomycetota</taxon>
        <taxon>Actinomycetes</taxon>
        <taxon>Glycomycetales</taxon>
        <taxon>Glycomycetaceae</taxon>
        <taxon>Stackebrandtia</taxon>
    </lineage>
</organism>
<dbReference type="HOGENOM" id="CLU_1905476_0_0_11"/>
<proteinExistence type="predicted"/>
<evidence type="ECO:0000259" key="1">
    <source>
        <dbReference type="Pfam" id="PF05713"/>
    </source>
</evidence>
<evidence type="ECO:0000313" key="3">
    <source>
        <dbReference type="Proteomes" id="UP000000844"/>
    </source>
</evidence>
<gene>
    <name evidence="2" type="ordered locus">Snas_6241</name>
</gene>
<sequence>MLVARRRKRRRDGEVRDHKITVQYSKDELGEIRRAAEERGLRLSAFVAQAALEAAQEAPRRSRKTCGCQQLVAVLLEQRRQVAGAAANLNQLTRYAHIHQLVPDGVAPAMARLVECAARLDEAAVRVIASRDS</sequence>
<accession>D3Q2W1</accession>
<evidence type="ECO:0000313" key="2">
    <source>
        <dbReference type="EMBL" id="ADD45862.1"/>
    </source>
</evidence>
<keyword evidence="3" id="KW-1185">Reference proteome</keyword>
<dbReference type="EMBL" id="CP001778">
    <property type="protein sequence ID" value="ADD45862.1"/>
    <property type="molecule type" value="Genomic_DNA"/>
</dbReference>
<feature type="domain" description="Bacterial mobilisation" evidence="1">
    <location>
        <begin position="80"/>
        <end position="122"/>
    </location>
</feature>
<dbReference type="Pfam" id="PF05713">
    <property type="entry name" value="MobC"/>
    <property type="match status" value="1"/>
</dbReference>
<protein>
    <recommendedName>
        <fullName evidence="1">Bacterial mobilisation domain-containing protein</fullName>
    </recommendedName>
</protein>